<comment type="caution">
    <text evidence="1">The sequence shown here is derived from an EMBL/GenBank/DDBJ whole genome shotgun (WGS) entry which is preliminary data.</text>
</comment>
<sequence>MVHRIVDKPRFIRCVAHGSEHPTYQPAELIAPSPTFMIGSFVATPMTKLCYHSCLSPFTVSLLTHRTAISWLTDKVSAIPDTDYPRPRSSSHAESIMAPIIRVAICHIASIYLDATATTEKVLSWIGKASQNGAQLVVFPEVCIPAYPYWSCLISPAETHDFFIRMAKESIYADGKEMAKIRHAAKQNRIFVSVGFSEKARYSSATLWNSNMVISAEGEILVHHRKLMPTFHEKLTWAPGDGHGLKVVDVPIVAARREDAGSAKLGMLICGENTNPLARYAMIAQGEQIHITTWPAKAAHRVLLGDEDSSVDDSKDASLPVRGKYDNLAVNRTRCSEHCFEAKCFGIICASFMSPEIIDYLVTNAPEHAKGRVRSTYGLAAQAESRFLDTSGSPILGFTVDVEGNHHSCDALRHEEGMLYADLDMEQTIEGKQYHDVVGAYQRFDVFNLTVDTSRKMPCNFR</sequence>
<organism evidence="1 2">
    <name type="scientific">Vermiconidia calcicola</name>
    <dbReference type="NCBI Taxonomy" id="1690605"/>
    <lineage>
        <taxon>Eukaryota</taxon>
        <taxon>Fungi</taxon>
        <taxon>Dikarya</taxon>
        <taxon>Ascomycota</taxon>
        <taxon>Pezizomycotina</taxon>
        <taxon>Dothideomycetes</taxon>
        <taxon>Dothideomycetidae</taxon>
        <taxon>Mycosphaerellales</taxon>
        <taxon>Extremaceae</taxon>
        <taxon>Vermiconidia</taxon>
    </lineage>
</organism>
<reference evidence="1" key="1">
    <citation type="submission" date="2023-07" db="EMBL/GenBank/DDBJ databases">
        <title>Black Yeasts Isolated from many extreme environments.</title>
        <authorList>
            <person name="Coleine C."/>
            <person name="Stajich J.E."/>
            <person name="Selbmann L."/>
        </authorList>
    </citation>
    <scope>NUCLEOTIDE SEQUENCE</scope>
    <source>
        <strain evidence="1">CCFEE 5714</strain>
    </source>
</reference>
<evidence type="ECO:0000313" key="1">
    <source>
        <dbReference type="EMBL" id="KAK3702978.1"/>
    </source>
</evidence>
<evidence type="ECO:0000313" key="2">
    <source>
        <dbReference type="Proteomes" id="UP001281147"/>
    </source>
</evidence>
<gene>
    <name evidence="1" type="ORF">LTR37_014708</name>
</gene>
<accession>A0ACC3MU60</accession>
<protein>
    <submittedName>
        <fullName evidence="1">Uncharacterized protein</fullName>
    </submittedName>
</protein>
<name>A0ACC3MU60_9PEZI</name>
<dbReference type="EMBL" id="JAUTXU010000157">
    <property type="protein sequence ID" value="KAK3702978.1"/>
    <property type="molecule type" value="Genomic_DNA"/>
</dbReference>
<keyword evidence="2" id="KW-1185">Reference proteome</keyword>
<dbReference type="Proteomes" id="UP001281147">
    <property type="component" value="Unassembled WGS sequence"/>
</dbReference>
<proteinExistence type="predicted"/>